<evidence type="ECO:0000313" key="7">
    <source>
        <dbReference type="Proteomes" id="UP000266389"/>
    </source>
</evidence>
<feature type="transmembrane region" description="Helical" evidence="5">
    <location>
        <begin position="306"/>
        <end position="323"/>
    </location>
</feature>
<evidence type="ECO:0000256" key="3">
    <source>
        <dbReference type="ARBA" id="ARBA00022989"/>
    </source>
</evidence>
<dbReference type="Proteomes" id="UP000266389">
    <property type="component" value="Unassembled WGS sequence"/>
</dbReference>
<feature type="transmembrane region" description="Helical" evidence="5">
    <location>
        <begin position="180"/>
        <end position="200"/>
    </location>
</feature>
<gene>
    <name evidence="6" type="ORF">D0433_11185</name>
</gene>
<evidence type="ECO:0000256" key="5">
    <source>
        <dbReference type="SAM" id="Phobius"/>
    </source>
</evidence>
<accession>A0A395LY87</accession>
<sequence length="394" mass="41072">MVRREKSAIWGAAFLMATSAIGPGFLTQTAFFTESIKASFGFAILISVLIDVVAQLNIWRIIAITELHAQEIANRVLFGLGSVLTLLIGVGGFAFNVGNVAGAGLGMNVLFGLDTQSGAIVSAIVAIGIFLFREMGKAIDVFVQLFGAILILLTLYIAFAAKPPLAEVALKTVLPDRIDVLAILTLVGGTVGGYITFAGGHRLLDAGITGKAALPEVEQSAVSGILVTALMRSVLFLAAIGIVAQGLILDKGNPAASVFELAAGKVGYKFFGMVLWSAALTSIVGSAYTTVSFLETLSAFLGKHRKGLVVGFIVLSTAVFVSIGKPVKILIAAGALNGVILPLSLGVMVAAAYRRALVGDYKHPTWLAVSGVLVVILMSIMSVYSIATEVQKLF</sequence>
<dbReference type="GO" id="GO:0034755">
    <property type="term" value="P:iron ion transmembrane transport"/>
    <property type="evidence" value="ECO:0007669"/>
    <property type="project" value="TreeGrafter"/>
</dbReference>
<organism evidence="6 7">
    <name type="scientific">Candidatus Thermochlorobacter aerophilus</name>
    <dbReference type="NCBI Taxonomy" id="1868324"/>
    <lineage>
        <taxon>Bacteria</taxon>
        <taxon>Pseudomonadati</taxon>
        <taxon>Chlorobiota</taxon>
        <taxon>Chlorobiia</taxon>
        <taxon>Chlorobiales</taxon>
        <taxon>Candidatus Thermochlorobacteriaceae</taxon>
        <taxon>Candidatus Thermochlorobacter</taxon>
    </lineage>
</organism>
<dbReference type="InterPro" id="IPR001046">
    <property type="entry name" value="NRAMP_fam"/>
</dbReference>
<proteinExistence type="predicted"/>
<keyword evidence="3 5" id="KW-1133">Transmembrane helix</keyword>
<reference evidence="6 7" key="1">
    <citation type="journal article" date="2011" name="ISME J.">
        <title>Community ecology of hot spring cyanobacterial mats: predominant populations and their functional potential.</title>
        <authorList>
            <person name="Klatt C.G."/>
            <person name="Wood J.M."/>
            <person name="Rusch D.B."/>
            <person name="Bateson M.M."/>
            <person name="Hamamura N."/>
            <person name="Heidelberg J.F."/>
            <person name="Grossman A.R."/>
            <person name="Bhaya D."/>
            <person name="Cohan F.M."/>
            <person name="Kuhl M."/>
            <person name="Bryant D.A."/>
            <person name="Ward D.M."/>
        </authorList>
    </citation>
    <scope>NUCLEOTIDE SEQUENCE [LARGE SCALE GENOMIC DNA]</scope>
    <source>
        <strain evidence="6">OS</strain>
    </source>
</reference>
<feature type="transmembrane region" description="Helical" evidence="5">
    <location>
        <begin position="365"/>
        <end position="387"/>
    </location>
</feature>
<feature type="transmembrane region" description="Helical" evidence="5">
    <location>
        <begin position="139"/>
        <end position="160"/>
    </location>
</feature>
<feature type="transmembrane region" description="Helical" evidence="5">
    <location>
        <begin position="38"/>
        <end position="56"/>
    </location>
</feature>
<feature type="transmembrane region" description="Helical" evidence="5">
    <location>
        <begin position="7"/>
        <end position="26"/>
    </location>
</feature>
<feature type="transmembrane region" description="Helical" evidence="5">
    <location>
        <begin position="221"/>
        <end position="248"/>
    </location>
</feature>
<evidence type="ECO:0000313" key="6">
    <source>
        <dbReference type="EMBL" id="RFM23485.1"/>
    </source>
</evidence>
<feature type="transmembrane region" description="Helical" evidence="5">
    <location>
        <begin position="329"/>
        <end position="353"/>
    </location>
</feature>
<feature type="transmembrane region" description="Helical" evidence="5">
    <location>
        <begin position="76"/>
        <end position="95"/>
    </location>
</feature>
<dbReference type="Pfam" id="PF01566">
    <property type="entry name" value="Nramp"/>
    <property type="match status" value="1"/>
</dbReference>
<feature type="transmembrane region" description="Helical" evidence="5">
    <location>
        <begin position="268"/>
        <end position="294"/>
    </location>
</feature>
<keyword evidence="4 5" id="KW-0472">Membrane</keyword>
<evidence type="ECO:0000256" key="1">
    <source>
        <dbReference type="ARBA" id="ARBA00004141"/>
    </source>
</evidence>
<dbReference type="EMBL" id="PHFL01000065">
    <property type="protein sequence ID" value="RFM23485.1"/>
    <property type="molecule type" value="Genomic_DNA"/>
</dbReference>
<evidence type="ECO:0000256" key="2">
    <source>
        <dbReference type="ARBA" id="ARBA00022692"/>
    </source>
</evidence>
<keyword evidence="2 5" id="KW-0812">Transmembrane</keyword>
<feature type="transmembrane region" description="Helical" evidence="5">
    <location>
        <begin position="115"/>
        <end position="132"/>
    </location>
</feature>
<evidence type="ECO:0000256" key="4">
    <source>
        <dbReference type="ARBA" id="ARBA00023136"/>
    </source>
</evidence>
<dbReference type="GO" id="GO:0015086">
    <property type="term" value="F:cadmium ion transmembrane transporter activity"/>
    <property type="evidence" value="ECO:0007669"/>
    <property type="project" value="TreeGrafter"/>
</dbReference>
<comment type="caution">
    <text evidence="6">The sequence shown here is derived from an EMBL/GenBank/DDBJ whole genome shotgun (WGS) entry which is preliminary data.</text>
</comment>
<dbReference type="PANTHER" id="PTHR11706">
    <property type="entry name" value="SOLUTE CARRIER PROTEIN FAMILY 11 MEMBER"/>
    <property type="match status" value="1"/>
</dbReference>
<dbReference type="GO" id="GO:0005886">
    <property type="term" value="C:plasma membrane"/>
    <property type="evidence" value="ECO:0007669"/>
    <property type="project" value="TreeGrafter"/>
</dbReference>
<comment type="subcellular location">
    <subcellularLocation>
        <location evidence="1">Membrane</location>
        <topology evidence="1">Multi-pass membrane protein</topology>
    </subcellularLocation>
</comment>
<name>A0A395LY87_9BACT</name>
<protein>
    <submittedName>
        <fullName evidence="6">Divalent metal cation transporter</fullName>
    </submittedName>
</protein>
<dbReference type="GO" id="GO:0005384">
    <property type="term" value="F:manganese ion transmembrane transporter activity"/>
    <property type="evidence" value="ECO:0007669"/>
    <property type="project" value="TreeGrafter"/>
</dbReference>
<dbReference type="PANTHER" id="PTHR11706:SF2">
    <property type="entry name" value="TRANSPORTER PROTEIN"/>
    <property type="match status" value="1"/>
</dbReference>
<dbReference type="AlphaFoldDB" id="A0A395LY87"/>